<dbReference type="NCBIfam" id="NF047646">
    <property type="entry name" value="REP_Tyr_transpos"/>
    <property type="match status" value="1"/>
</dbReference>
<dbReference type="AlphaFoldDB" id="A0A0W0VSM4"/>
<dbReference type="PANTHER" id="PTHR36966:SF1">
    <property type="entry name" value="REP-ASSOCIATED TYROSINE TRANSPOSASE"/>
    <property type="match status" value="1"/>
</dbReference>
<dbReference type="GO" id="GO:0004803">
    <property type="term" value="F:transposase activity"/>
    <property type="evidence" value="ECO:0007669"/>
    <property type="project" value="InterPro"/>
</dbReference>
<dbReference type="Proteomes" id="UP000054997">
    <property type="component" value="Unassembled WGS sequence"/>
</dbReference>
<gene>
    <name evidence="2" type="ORF">Llon_0363</name>
</gene>
<dbReference type="SMART" id="SM01321">
    <property type="entry name" value="Y1_Tnp"/>
    <property type="match status" value="1"/>
</dbReference>
<dbReference type="RefSeq" id="WP_058528379.1">
    <property type="nucleotide sequence ID" value="NZ_CAAAHZ010000004.1"/>
</dbReference>
<reference evidence="2 3" key="1">
    <citation type="submission" date="2015-11" db="EMBL/GenBank/DDBJ databases">
        <title>Genomic analysis of 38 Legionella species identifies large and diverse effector repertoires.</title>
        <authorList>
            <person name="Burstein D."/>
            <person name="Amaro F."/>
            <person name="Zusman T."/>
            <person name="Lifshitz Z."/>
            <person name="Cohen O."/>
            <person name="Gilbert J.A."/>
            <person name="Pupko T."/>
            <person name="Shuman H.A."/>
            <person name="Segal G."/>
        </authorList>
    </citation>
    <scope>NUCLEOTIDE SEQUENCE [LARGE SCALE GENOMIC DNA]</scope>
    <source>
        <strain evidence="2 3">ATCC 49505</strain>
    </source>
</reference>
<dbReference type="SUPFAM" id="SSF143422">
    <property type="entry name" value="Transposase IS200-like"/>
    <property type="match status" value="1"/>
</dbReference>
<dbReference type="GO" id="GO:0006313">
    <property type="term" value="P:DNA transposition"/>
    <property type="evidence" value="ECO:0007669"/>
    <property type="project" value="InterPro"/>
</dbReference>
<sequence>MVYYRRDYTEGAIYFFTLTLHNRRATYLTTYIHLLGKSFRDVRAKYPFSTLAVAILPDHLHIIWQLPDNECNYSMRWRLIKTNFTKSLLKETIHFKKNKRGEYQLWQSRFWEHRIRDETDLQKHVDYIHYNPVKHGYAAKANQWPHSSIHRYIKEGIIPCDWACEPEGDFNE</sequence>
<dbReference type="EMBL" id="LNYK01000003">
    <property type="protein sequence ID" value="KTD22973.1"/>
    <property type="molecule type" value="Genomic_DNA"/>
</dbReference>
<organism evidence="2 3">
    <name type="scientific">Legionella londiniensis</name>
    <dbReference type="NCBI Taxonomy" id="45068"/>
    <lineage>
        <taxon>Bacteria</taxon>
        <taxon>Pseudomonadati</taxon>
        <taxon>Pseudomonadota</taxon>
        <taxon>Gammaproteobacteria</taxon>
        <taxon>Legionellales</taxon>
        <taxon>Legionellaceae</taxon>
        <taxon>Legionella</taxon>
    </lineage>
</organism>
<dbReference type="InterPro" id="IPR052715">
    <property type="entry name" value="RAYT_transposase"/>
</dbReference>
<dbReference type="PANTHER" id="PTHR36966">
    <property type="entry name" value="REP-ASSOCIATED TYROSINE TRANSPOSASE"/>
    <property type="match status" value="1"/>
</dbReference>
<dbReference type="Gene3D" id="3.30.70.1290">
    <property type="entry name" value="Transposase IS200-like"/>
    <property type="match status" value="1"/>
</dbReference>
<dbReference type="InterPro" id="IPR036515">
    <property type="entry name" value="Transposase_17_sf"/>
</dbReference>
<protein>
    <submittedName>
        <fullName evidence="2">Transposase IS200 like protein</fullName>
    </submittedName>
</protein>
<proteinExistence type="predicted"/>
<keyword evidence="3" id="KW-1185">Reference proteome</keyword>
<dbReference type="OrthoDB" id="9794403at2"/>
<evidence type="ECO:0000313" key="3">
    <source>
        <dbReference type="Proteomes" id="UP000054997"/>
    </source>
</evidence>
<dbReference type="GO" id="GO:0043565">
    <property type="term" value="F:sequence-specific DNA binding"/>
    <property type="evidence" value="ECO:0007669"/>
    <property type="project" value="TreeGrafter"/>
</dbReference>
<name>A0A0W0VSM4_9GAMM</name>
<dbReference type="STRING" id="45068.Llon_0363"/>
<dbReference type="Pfam" id="PF01797">
    <property type="entry name" value="Y1_Tnp"/>
    <property type="match status" value="1"/>
</dbReference>
<feature type="domain" description="Transposase IS200-like" evidence="1">
    <location>
        <begin position="9"/>
        <end position="131"/>
    </location>
</feature>
<dbReference type="InterPro" id="IPR002686">
    <property type="entry name" value="Transposase_17"/>
</dbReference>
<evidence type="ECO:0000259" key="1">
    <source>
        <dbReference type="SMART" id="SM01321"/>
    </source>
</evidence>
<dbReference type="PATRIC" id="fig|45068.5.peg.384"/>
<comment type="caution">
    <text evidence="2">The sequence shown here is derived from an EMBL/GenBank/DDBJ whole genome shotgun (WGS) entry which is preliminary data.</text>
</comment>
<evidence type="ECO:0000313" key="2">
    <source>
        <dbReference type="EMBL" id="KTD22973.1"/>
    </source>
</evidence>
<accession>A0A0W0VSM4</accession>